<keyword evidence="3" id="KW-0998">Cell outer membrane</keyword>
<proteinExistence type="predicted"/>
<name>A0A7L7L6I9_9BACT</name>
<dbReference type="RefSeq" id="WP_182415605.1">
    <property type="nucleotide sequence ID" value="NZ_CP055153.1"/>
</dbReference>
<gene>
    <name evidence="5" type="ORF">HUW48_10395</name>
</gene>
<sequence>MKNKKMKTAGLALLAGICTLIASPVWAQKNTGKLEDAEIVVEKSRVNELPEASRNFEKFKVDPPQKKPTAVSYKFTDYKLAQQDLNLNMRVLTIKPEDQTPLPGNYLKLGYGNYGTPYVKGYFHNNRDEQYSYGANISHISSSKGPVPNSGVSNSSIGLNGESYTNGLTIGGKFNYGHDKYNFYGYSPLDESVKEDSIKQLFNRISLQGYLNNKNTESPLQYQAGVGVSIFRDNFEARESNVAINLGATYALSAISRFSLNADFSGISYQDSSKTTRGFFKLKPAYEVDGDRFDYSVGVNLAYTGDKVNDAKKMNIYPVLKIAYEVADDKLVLFGNLSGDLQRTSLYQLTQENPYLNSNLQIADVNKALDVNGGLTGNISKNLSFTARVSYLSYRNLYFFNNAASDSSRFDIFYDNDNTNVLTFFGELVFNQSEKLRLGARTEYNKYKTASLAKPFHRPATQASFFGTYNIYNKLFFNGELYYISSSYGSIARTNSDNTTVSRILKKTDNIVDLNLKADYRFSDKFSTFVMLNNILNKKYERYVNYPTKGLNVIGGISYSF</sequence>
<feature type="chain" id="PRO_5029902704" description="TonB-dependent receptor" evidence="4">
    <location>
        <begin position="28"/>
        <end position="561"/>
    </location>
</feature>
<keyword evidence="2" id="KW-0472">Membrane</keyword>
<reference evidence="5 6" key="1">
    <citation type="submission" date="2020-08" db="EMBL/GenBank/DDBJ databases">
        <title>Adhaeribacter dokdonensis sp. nov., isolated from the rhizosphere of Elymus tsukushiensis, a plant native to the Dokdo Islands, Republic of Korea.</title>
        <authorList>
            <person name="Ghim S.Y."/>
        </authorList>
    </citation>
    <scope>NUCLEOTIDE SEQUENCE [LARGE SCALE GENOMIC DNA]</scope>
    <source>
        <strain evidence="5 6">KUDC8001</strain>
    </source>
</reference>
<comment type="subcellular location">
    <subcellularLocation>
        <location evidence="1">Cell outer membrane</location>
    </subcellularLocation>
</comment>
<dbReference type="KEGG" id="add:HUW48_10395"/>
<evidence type="ECO:0000256" key="2">
    <source>
        <dbReference type="ARBA" id="ARBA00023136"/>
    </source>
</evidence>
<dbReference type="EMBL" id="CP055153">
    <property type="protein sequence ID" value="QMU28420.1"/>
    <property type="molecule type" value="Genomic_DNA"/>
</dbReference>
<accession>A0A7L7L6I9</accession>
<keyword evidence="6" id="KW-1185">Reference proteome</keyword>
<dbReference type="GO" id="GO:0009279">
    <property type="term" value="C:cell outer membrane"/>
    <property type="evidence" value="ECO:0007669"/>
    <property type="project" value="UniProtKB-SubCell"/>
</dbReference>
<keyword evidence="4" id="KW-0732">Signal</keyword>
<evidence type="ECO:0000256" key="1">
    <source>
        <dbReference type="ARBA" id="ARBA00004442"/>
    </source>
</evidence>
<evidence type="ECO:0000256" key="4">
    <source>
        <dbReference type="SAM" id="SignalP"/>
    </source>
</evidence>
<organism evidence="5 6">
    <name type="scientific">Adhaeribacter radiodurans</name>
    <dbReference type="NCBI Taxonomy" id="2745197"/>
    <lineage>
        <taxon>Bacteria</taxon>
        <taxon>Pseudomonadati</taxon>
        <taxon>Bacteroidota</taxon>
        <taxon>Cytophagia</taxon>
        <taxon>Cytophagales</taxon>
        <taxon>Hymenobacteraceae</taxon>
        <taxon>Adhaeribacter</taxon>
    </lineage>
</organism>
<evidence type="ECO:0000313" key="5">
    <source>
        <dbReference type="EMBL" id="QMU28420.1"/>
    </source>
</evidence>
<protein>
    <recommendedName>
        <fullName evidence="7">TonB-dependent receptor</fullName>
    </recommendedName>
</protein>
<evidence type="ECO:0008006" key="7">
    <source>
        <dbReference type="Google" id="ProtNLM"/>
    </source>
</evidence>
<evidence type="ECO:0000313" key="6">
    <source>
        <dbReference type="Proteomes" id="UP000514509"/>
    </source>
</evidence>
<feature type="signal peptide" evidence="4">
    <location>
        <begin position="1"/>
        <end position="27"/>
    </location>
</feature>
<dbReference type="SUPFAM" id="SSF56935">
    <property type="entry name" value="Porins"/>
    <property type="match status" value="1"/>
</dbReference>
<dbReference type="Proteomes" id="UP000514509">
    <property type="component" value="Chromosome"/>
</dbReference>
<dbReference type="InterPro" id="IPR036942">
    <property type="entry name" value="Beta-barrel_TonB_sf"/>
</dbReference>
<dbReference type="AlphaFoldDB" id="A0A7L7L6I9"/>
<evidence type="ECO:0000256" key="3">
    <source>
        <dbReference type="ARBA" id="ARBA00023237"/>
    </source>
</evidence>
<dbReference type="Gene3D" id="2.40.170.20">
    <property type="entry name" value="TonB-dependent receptor, beta-barrel domain"/>
    <property type="match status" value="1"/>
</dbReference>